<organism evidence="1 2">
    <name type="scientific">Chaenocephalus aceratus</name>
    <name type="common">Blackfin icefish</name>
    <name type="synonym">Chaenichthys aceratus</name>
    <dbReference type="NCBI Taxonomy" id="36190"/>
    <lineage>
        <taxon>Eukaryota</taxon>
        <taxon>Metazoa</taxon>
        <taxon>Chordata</taxon>
        <taxon>Craniata</taxon>
        <taxon>Vertebrata</taxon>
        <taxon>Euteleostomi</taxon>
        <taxon>Actinopterygii</taxon>
        <taxon>Neopterygii</taxon>
        <taxon>Teleostei</taxon>
        <taxon>Neoteleostei</taxon>
        <taxon>Acanthomorphata</taxon>
        <taxon>Eupercaria</taxon>
        <taxon>Perciformes</taxon>
        <taxon>Notothenioidei</taxon>
        <taxon>Channichthyidae</taxon>
        <taxon>Chaenocephalus</taxon>
    </lineage>
</organism>
<feature type="non-terminal residue" evidence="1">
    <location>
        <position position="1"/>
    </location>
</feature>
<keyword evidence="2" id="KW-1185">Reference proteome</keyword>
<accession>A0ACB9W3U5</accession>
<evidence type="ECO:0000313" key="2">
    <source>
        <dbReference type="Proteomes" id="UP001057452"/>
    </source>
</evidence>
<reference evidence="1" key="1">
    <citation type="submission" date="2022-05" db="EMBL/GenBank/DDBJ databases">
        <title>Chromosome-level genome of Chaenocephalus aceratus.</title>
        <authorList>
            <person name="Park H."/>
        </authorList>
    </citation>
    <scope>NUCLEOTIDE SEQUENCE</scope>
    <source>
        <strain evidence="1">KU_202001</strain>
    </source>
</reference>
<dbReference type="Proteomes" id="UP001057452">
    <property type="component" value="Chromosome 19"/>
</dbReference>
<gene>
    <name evidence="1" type="ORF">KUCAC02_027263</name>
</gene>
<evidence type="ECO:0000313" key="1">
    <source>
        <dbReference type="EMBL" id="KAI4807456.1"/>
    </source>
</evidence>
<name>A0ACB9W3U5_CHAAC</name>
<comment type="caution">
    <text evidence="1">The sequence shown here is derived from an EMBL/GenBank/DDBJ whole genome shotgun (WGS) entry which is preliminary data.</text>
</comment>
<feature type="non-terminal residue" evidence="1">
    <location>
        <position position="100"/>
    </location>
</feature>
<dbReference type="EMBL" id="CM043803">
    <property type="protein sequence ID" value="KAI4807456.1"/>
    <property type="molecule type" value="Genomic_DNA"/>
</dbReference>
<protein>
    <submittedName>
        <fullName evidence="1">Uncharacterized protein</fullName>
    </submittedName>
</protein>
<sequence length="100" mass="10712">YIPTSCLPTSPPSALVQHKDSPHSLTPLSICLDISYRHASSSFSPTVQCAVGAADGMDLRPLPFIEAHLSRLVKQPERPAAVCLSCSLALNIKIMASRVE</sequence>
<proteinExistence type="predicted"/>